<evidence type="ECO:0000256" key="7">
    <source>
        <dbReference type="ARBA" id="ARBA00022989"/>
    </source>
</evidence>
<dbReference type="Gene3D" id="3.30.420.380">
    <property type="match status" value="1"/>
</dbReference>
<evidence type="ECO:0000256" key="6">
    <source>
        <dbReference type="ARBA" id="ARBA00022927"/>
    </source>
</evidence>
<keyword evidence="2" id="KW-0813">Transport</keyword>
<organism evidence="12">
    <name type="scientific">termite gut metagenome</name>
    <dbReference type="NCBI Taxonomy" id="433724"/>
    <lineage>
        <taxon>unclassified sequences</taxon>
        <taxon>metagenomes</taxon>
        <taxon>organismal metagenomes</taxon>
    </lineage>
</organism>
<dbReference type="GO" id="GO:0005886">
    <property type="term" value="C:plasma membrane"/>
    <property type="evidence" value="ECO:0007669"/>
    <property type="project" value="UniProtKB-SubCell"/>
</dbReference>
<evidence type="ECO:0000259" key="10">
    <source>
        <dbReference type="Pfam" id="PF05134"/>
    </source>
</evidence>
<dbReference type="GO" id="GO:0009276">
    <property type="term" value="C:Gram-negative-bacterium-type cell wall"/>
    <property type="evidence" value="ECO:0007669"/>
    <property type="project" value="InterPro"/>
</dbReference>
<dbReference type="InterPro" id="IPR024230">
    <property type="entry name" value="GspL_cyto_dom"/>
</dbReference>
<sequence length="371" mass="38980">MERSGVSDTIVLFPPPGDEEPWRWLKIAGDAVVSRGEGLPAPDHDAAEPTRLVTIAPADAVALHWAELPDRSTAQAVAAARIAVSEASITPIADLHVAVGREDTHDERPIGVVANQTMHDWLAGLAKFGIDPDVMVPAPMLLPRPVDGFVRADLAGHPVVRGPTSGFADEARLTELITGDTPPETLDRDAVEAAIVAVAAAPALNLRQGAFAKRRRRAIDWALIRRLVWLAAALIVVSVLISLFRIVRTEVTAAGIESRADMIARQGLPAGATVTDPQRQLAERLAGLRGGGLGFTRTAAAVFSAVQSVQGTELTALDFSEAGALKASVTAQNEAQANDLRSRIQAMGFSVEASPFAANAGQVSGDLTVTP</sequence>
<dbReference type="EMBL" id="HF548334">
    <property type="protein sequence ID" value="CCO21907.1"/>
    <property type="molecule type" value="Genomic_DNA"/>
</dbReference>
<gene>
    <name evidence="12" type="ORF">BN138_1095</name>
</gene>
<evidence type="ECO:0000256" key="2">
    <source>
        <dbReference type="ARBA" id="ARBA00022448"/>
    </source>
</evidence>
<dbReference type="InterPro" id="IPR043129">
    <property type="entry name" value="ATPase_NBD"/>
</dbReference>
<dbReference type="Pfam" id="PF05134">
    <property type="entry name" value="T2SSL"/>
    <property type="match status" value="1"/>
</dbReference>
<dbReference type="SUPFAM" id="SSF53067">
    <property type="entry name" value="Actin-like ATPase domain"/>
    <property type="match status" value="1"/>
</dbReference>
<evidence type="ECO:0000256" key="5">
    <source>
        <dbReference type="ARBA" id="ARBA00022692"/>
    </source>
</evidence>
<evidence type="ECO:0000256" key="8">
    <source>
        <dbReference type="ARBA" id="ARBA00023136"/>
    </source>
</evidence>
<keyword evidence="7 9" id="KW-1133">Transmembrane helix</keyword>
<evidence type="ECO:0000256" key="9">
    <source>
        <dbReference type="SAM" id="Phobius"/>
    </source>
</evidence>
<dbReference type="Pfam" id="PF12693">
    <property type="entry name" value="GspL_C"/>
    <property type="match status" value="1"/>
</dbReference>
<dbReference type="NCBIfam" id="TIGR01709">
    <property type="entry name" value="typeII_sec_gspL"/>
    <property type="match status" value="1"/>
</dbReference>
<keyword evidence="8 9" id="KW-0472">Membrane</keyword>
<feature type="domain" description="GspL cytoplasmic actin-ATPase-like" evidence="10">
    <location>
        <begin position="53"/>
        <end position="162"/>
    </location>
</feature>
<comment type="subcellular location">
    <subcellularLocation>
        <location evidence="1">Cell inner membrane</location>
        <topology evidence="1">Single-pass membrane protein</topology>
    </subcellularLocation>
</comment>
<feature type="transmembrane region" description="Helical" evidence="9">
    <location>
        <begin position="227"/>
        <end position="247"/>
    </location>
</feature>
<keyword evidence="6" id="KW-0653">Protein transport</keyword>
<dbReference type="InterPro" id="IPR007812">
    <property type="entry name" value="T2SS_protein-GspL"/>
</dbReference>
<protein>
    <submittedName>
        <fullName evidence="12">Putative general secretion pathway protein L</fullName>
    </submittedName>
</protein>
<dbReference type="AlphaFoldDB" id="S0DF12"/>
<reference evidence="12" key="1">
    <citation type="submission" date="2012-10" db="EMBL/GenBank/DDBJ databases">
        <authorList>
            <person name="Sandrine L."/>
        </authorList>
    </citation>
    <scope>NUCLEOTIDE SEQUENCE</scope>
</reference>
<dbReference type="InterPro" id="IPR025691">
    <property type="entry name" value="GspL_pp_dom"/>
</dbReference>
<dbReference type="PIRSF" id="PIRSF015761">
    <property type="entry name" value="Protein_L"/>
    <property type="match status" value="1"/>
</dbReference>
<keyword evidence="4" id="KW-0997">Cell inner membrane</keyword>
<evidence type="ECO:0000259" key="11">
    <source>
        <dbReference type="Pfam" id="PF12693"/>
    </source>
</evidence>
<feature type="domain" description="GspL periplasmic" evidence="11">
    <location>
        <begin position="221"/>
        <end position="370"/>
    </location>
</feature>
<evidence type="ECO:0000313" key="12">
    <source>
        <dbReference type="EMBL" id="CCO21907.1"/>
    </source>
</evidence>
<dbReference type="GO" id="GO:0015628">
    <property type="term" value="P:protein secretion by the type II secretion system"/>
    <property type="evidence" value="ECO:0007669"/>
    <property type="project" value="InterPro"/>
</dbReference>
<keyword evidence="5 9" id="KW-0812">Transmembrane</keyword>
<evidence type="ECO:0000256" key="1">
    <source>
        <dbReference type="ARBA" id="ARBA00004377"/>
    </source>
</evidence>
<dbReference type="GO" id="GO:0015627">
    <property type="term" value="C:type II protein secretion system complex"/>
    <property type="evidence" value="ECO:0007669"/>
    <property type="project" value="InterPro"/>
</dbReference>
<reference evidence="12" key="2">
    <citation type="journal article" date="2013" name="Biotechnol. Biofuels">
        <title>Mining for hemicellulases in the fungus-growing termite Pseudacanthotermes militaris using functional metagenomics.</title>
        <authorList>
            <person name="Bastien G."/>
            <person name="Arnal G."/>
            <person name="Bozonnet S."/>
            <person name="Laguerre S."/>
            <person name="Ferreira F."/>
            <person name="Faure R."/>
            <person name="Henrissat B."/>
            <person name="Lefevre F."/>
            <person name="Robe P."/>
            <person name="Bouchez O."/>
            <person name="Noirot C."/>
            <person name="Dumon C."/>
            <person name="O'Donohue M."/>
        </authorList>
    </citation>
    <scope>NUCLEOTIDE SEQUENCE</scope>
</reference>
<proteinExistence type="predicted"/>
<evidence type="ECO:0000256" key="3">
    <source>
        <dbReference type="ARBA" id="ARBA00022475"/>
    </source>
</evidence>
<keyword evidence="3" id="KW-1003">Cell membrane</keyword>
<evidence type="ECO:0000256" key="4">
    <source>
        <dbReference type="ARBA" id="ARBA00022519"/>
    </source>
</evidence>
<name>S0DF12_9ZZZZ</name>
<accession>S0DF12</accession>